<feature type="non-terminal residue" evidence="1">
    <location>
        <position position="1"/>
    </location>
</feature>
<evidence type="ECO:0000313" key="2">
    <source>
        <dbReference type="Proteomes" id="UP001476798"/>
    </source>
</evidence>
<evidence type="ECO:0008006" key="3">
    <source>
        <dbReference type="Google" id="ProtNLM"/>
    </source>
</evidence>
<dbReference type="PANTHER" id="PTHR15360:SF5">
    <property type="entry name" value="PLATELET-DERIVED GROWTH FACTOR RECEPTOR-LIKE PROTEIN"/>
    <property type="match status" value="1"/>
</dbReference>
<evidence type="ECO:0000313" key="1">
    <source>
        <dbReference type="EMBL" id="MEQ2188284.1"/>
    </source>
</evidence>
<reference evidence="1 2" key="1">
    <citation type="submission" date="2021-06" db="EMBL/GenBank/DDBJ databases">
        <authorList>
            <person name="Palmer J.M."/>
        </authorList>
    </citation>
    <scope>NUCLEOTIDE SEQUENCE [LARGE SCALE GENOMIC DNA]</scope>
    <source>
        <strain evidence="1 2">GA_2019</strain>
        <tissue evidence="1">Muscle</tissue>
    </source>
</reference>
<dbReference type="EMBL" id="JAHRIO010090863">
    <property type="protein sequence ID" value="MEQ2188284.1"/>
    <property type="molecule type" value="Genomic_DNA"/>
</dbReference>
<dbReference type="Proteomes" id="UP001476798">
    <property type="component" value="Unassembled WGS sequence"/>
</dbReference>
<accession>A0ABV0PXQ1</accession>
<dbReference type="InterPro" id="IPR013783">
    <property type="entry name" value="Ig-like_fold"/>
</dbReference>
<comment type="caution">
    <text evidence="1">The sequence shown here is derived from an EMBL/GenBank/DDBJ whole genome shotgun (WGS) entry which is preliminary data.</text>
</comment>
<sequence length="317" mass="35471">PGRVSQGISLICSAQPCLKHPVLWEEGKGSEGVCWEGTRRHDVCPGLLLPVLEGDAAQLELGLMPGSRDMLLFGLKDPWGPSIARVTMSIKLQTWPAASFRHSRQPFVEATAMSPGVLYMKMREPLVIPCRVTNPNITTTLVKVSHLSIPIFLPSWGLKSFFYLMSHFVLLWSITPITVNRMQGDGLESRFTYPDAFCCTSPSHHSCSHLHYHLASMYSKGETDVKGAQRALWVPRWGVIGYRRRISITEVYLNTSGSVQALKGERLALNCTATTELNTRVDITWDYPGKVRTTFNYAKTGTGFDNNRSLNETKQKR</sequence>
<dbReference type="PANTHER" id="PTHR15360">
    <property type="entry name" value="PLATELET-DERIVED GROWTH FACTOR RECEPTOR LIKE"/>
    <property type="match status" value="1"/>
</dbReference>
<proteinExistence type="predicted"/>
<dbReference type="InterPro" id="IPR042495">
    <property type="entry name" value="PDGFRL"/>
</dbReference>
<organism evidence="1 2">
    <name type="scientific">Goodea atripinnis</name>
    <dbReference type="NCBI Taxonomy" id="208336"/>
    <lineage>
        <taxon>Eukaryota</taxon>
        <taxon>Metazoa</taxon>
        <taxon>Chordata</taxon>
        <taxon>Craniata</taxon>
        <taxon>Vertebrata</taxon>
        <taxon>Euteleostomi</taxon>
        <taxon>Actinopterygii</taxon>
        <taxon>Neopterygii</taxon>
        <taxon>Teleostei</taxon>
        <taxon>Neoteleostei</taxon>
        <taxon>Acanthomorphata</taxon>
        <taxon>Ovalentaria</taxon>
        <taxon>Atherinomorphae</taxon>
        <taxon>Cyprinodontiformes</taxon>
        <taxon>Goodeidae</taxon>
        <taxon>Goodea</taxon>
    </lineage>
</organism>
<dbReference type="Pfam" id="PF21339">
    <property type="entry name" value="VEGFR-1-like_Ig-like"/>
    <property type="match status" value="1"/>
</dbReference>
<dbReference type="Gene3D" id="2.60.40.10">
    <property type="entry name" value="Immunoglobulins"/>
    <property type="match status" value="2"/>
</dbReference>
<protein>
    <recommendedName>
        <fullName evidence="3">Ig-like domain-containing protein</fullName>
    </recommendedName>
</protein>
<name>A0ABV0PXQ1_9TELE</name>
<keyword evidence="2" id="KW-1185">Reference proteome</keyword>
<gene>
    <name evidence="1" type="ORF">GOODEAATRI_013425</name>
</gene>